<reference evidence="1" key="1">
    <citation type="submission" date="2018-05" db="EMBL/GenBank/DDBJ databases">
        <authorList>
            <person name="Lanie J.A."/>
            <person name="Ng W.-L."/>
            <person name="Kazmierczak K.M."/>
            <person name="Andrzejewski T.M."/>
            <person name="Davidsen T.M."/>
            <person name="Wayne K.J."/>
            <person name="Tettelin H."/>
            <person name="Glass J.I."/>
            <person name="Rusch D."/>
            <person name="Podicherti R."/>
            <person name="Tsui H.-C.T."/>
            <person name="Winkler M.E."/>
        </authorList>
    </citation>
    <scope>NUCLEOTIDE SEQUENCE</scope>
</reference>
<dbReference type="EMBL" id="UINC01178727">
    <property type="protein sequence ID" value="SVD87046.1"/>
    <property type="molecule type" value="Genomic_DNA"/>
</dbReference>
<gene>
    <name evidence="1" type="ORF">METZ01_LOCUS439900</name>
</gene>
<evidence type="ECO:0000313" key="1">
    <source>
        <dbReference type="EMBL" id="SVD87046.1"/>
    </source>
</evidence>
<organism evidence="1">
    <name type="scientific">marine metagenome</name>
    <dbReference type="NCBI Taxonomy" id="408172"/>
    <lineage>
        <taxon>unclassified sequences</taxon>
        <taxon>metagenomes</taxon>
        <taxon>ecological metagenomes</taxon>
    </lineage>
</organism>
<proteinExistence type="predicted"/>
<dbReference type="AlphaFoldDB" id="A0A382YUU5"/>
<accession>A0A382YUU5</accession>
<sequence length="141" mass="16605">MNFIMIKGVSLNIYDINILIDNMHEHIELGIEILSSALAEQLSMCKVDYGARKRAGLLSWFQTNINRDEFYFNNQDNNIFINTIYKWNKFYNDMVDGHNKSGAFAKGAEFIFMNHKISRYQLFSRRLIKHSNRIFRLSLAV</sequence>
<protein>
    <submittedName>
        <fullName evidence="1">Uncharacterized protein</fullName>
    </submittedName>
</protein>
<name>A0A382YUU5_9ZZZZ</name>